<reference evidence="8" key="2">
    <citation type="submission" date="2020-12" db="EMBL/GenBank/DDBJ databases">
        <authorList>
            <person name="Kanost M."/>
        </authorList>
    </citation>
    <scope>NUCLEOTIDE SEQUENCE</scope>
</reference>
<keyword evidence="3 7" id="KW-0732">Signal</keyword>
<dbReference type="Proteomes" id="UP000791440">
    <property type="component" value="Unassembled WGS sequence"/>
</dbReference>
<evidence type="ECO:0000256" key="4">
    <source>
        <dbReference type="ARBA" id="ARBA00022801"/>
    </source>
</evidence>
<evidence type="ECO:0000313" key="9">
    <source>
        <dbReference type="Proteomes" id="UP000791440"/>
    </source>
</evidence>
<dbReference type="GO" id="GO:0004185">
    <property type="term" value="F:serine-type carboxypeptidase activity"/>
    <property type="evidence" value="ECO:0007669"/>
    <property type="project" value="InterPro"/>
</dbReference>
<evidence type="ECO:0000256" key="1">
    <source>
        <dbReference type="ARBA" id="ARBA00022645"/>
    </source>
</evidence>
<dbReference type="GO" id="GO:0006508">
    <property type="term" value="P:proteolysis"/>
    <property type="evidence" value="ECO:0007669"/>
    <property type="project" value="UniProtKB-KW"/>
</dbReference>
<keyword evidence="9" id="KW-1185">Reference proteome</keyword>
<feature type="compositionally biased region" description="Acidic residues" evidence="6">
    <location>
        <begin position="75"/>
        <end position="91"/>
    </location>
</feature>
<keyword evidence="2" id="KW-0645">Protease</keyword>
<keyword evidence="1" id="KW-0121">Carboxypeptidase</keyword>
<dbReference type="Pfam" id="PF00450">
    <property type="entry name" value="Peptidase_S10"/>
    <property type="match status" value="1"/>
</dbReference>
<dbReference type="AlphaFoldDB" id="A0A921YL93"/>
<dbReference type="PANTHER" id="PTHR11802:SF3">
    <property type="entry name" value="RETINOID-INDUCIBLE SERINE CARBOXYPEPTIDASE"/>
    <property type="match status" value="1"/>
</dbReference>
<dbReference type="InterPro" id="IPR001563">
    <property type="entry name" value="Peptidase_S10"/>
</dbReference>
<proteinExistence type="predicted"/>
<feature type="chain" id="PRO_5037872037" evidence="7">
    <location>
        <begin position="19"/>
        <end position="650"/>
    </location>
</feature>
<evidence type="ECO:0000256" key="3">
    <source>
        <dbReference type="ARBA" id="ARBA00022729"/>
    </source>
</evidence>
<protein>
    <submittedName>
        <fullName evidence="8">Uncharacterized protein</fullName>
    </submittedName>
</protein>
<evidence type="ECO:0000256" key="6">
    <source>
        <dbReference type="SAM" id="MobiDB-lite"/>
    </source>
</evidence>
<evidence type="ECO:0000256" key="5">
    <source>
        <dbReference type="ARBA" id="ARBA00023180"/>
    </source>
</evidence>
<keyword evidence="4" id="KW-0378">Hydrolase</keyword>
<feature type="region of interest" description="Disordered" evidence="6">
    <location>
        <begin position="56"/>
        <end position="101"/>
    </location>
</feature>
<sequence length="650" mass="74114">MDLTYVMLIILFFVSLEAITVSPLCPTNKIAPRRRAVTWDRSESRTFGAFYDLLTPGSPQSNSQLNDLQEKPQEDESDNECGEIEDYDENDLSSITNQSQRRQGSYIKSNFFNGFFNRPPYYGPNNRPPSIFQPLRPNAPSRPPFWSGGTFGNNNYRPPLAQKPSDYVKPVHENSQQESPVYSPDVVGGVLGNIVGFTPVRPTKRPDSGDVRRRPKYYTSYTTFPPTTVHQYINEPPSRELPRPRRLNTNKLNPYIQALKAYPLARQYSHGYLETRPGAHFFYWFYYADGKKIESNQKPLIIWIQGGPGFAASGVGNFGEFGPLNMDLEPRNHTWMKGRNVLLIDHPAGVGFSYVTNKTLLATSDRDVALDLCRAIKLFFKRHKQYRKTPTYLIGQSYGGKIVPRLGLYLHTAIKKKGLKINFKGIAIGGGWVNPKESTLSQPDFLYFMGFIDRDIYLTTTKLVQKLAQSIETHNYFSAGALDTLIFTTFNEEGEINFNNLKTPSPYPALTKLNSVMNLYVKPTLFKVNQTLKWKYLSTDAYYSLKSNFLMPSTSFLERLLNQTNLKIVVYNGNLDAVAPLAAASNWVHKLNWHGAKEFNNVKRNRIAGERNGFYKEVGQLSFWSVFEAGHWVPEENPEAMEQILTYFTK</sequence>
<keyword evidence="5" id="KW-0325">Glycoprotein</keyword>
<evidence type="ECO:0000313" key="8">
    <source>
        <dbReference type="EMBL" id="KAG6441376.1"/>
    </source>
</evidence>
<evidence type="ECO:0000256" key="7">
    <source>
        <dbReference type="SAM" id="SignalP"/>
    </source>
</evidence>
<reference evidence="8" key="1">
    <citation type="journal article" date="2016" name="Insect Biochem. Mol. Biol.">
        <title>Multifaceted biological insights from a draft genome sequence of the tobacco hornworm moth, Manduca sexta.</title>
        <authorList>
            <person name="Kanost M.R."/>
            <person name="Arrese E.L."/>
            <person name="Cao X."/>
            <person name="Chen Y.R."/>
            <person name="Chellapilla S."/>
            <person name="Goldsmith M.R."/>
            <person name="Grosse-Wilde E."/>
            <person name="Heckel D.G."/>
            <person name="Herndon N."/>
            <person name="Jiang H."/>
            <person name="Papanicolaou A."/>
            <person name="Qu J."/>
            <person name="Soulages J.L."/>
            <person name="Vogel H."/>
            <person name="Walters J."/>
            <person name="Waterhouse R.M."/>
            <person name="Ahn S.J."/>
            <person name="Almeida F.C."/>
            <person name="An C."/>
            <person name="Aqrawi P."/>
            <person name="Bretschneider A."/>
            <person name="Bryant W.B."/>
            <person name="Bucks S."/>
            <person name="Chao H."/>
            <person name="Chevignon G."/>
            <person name="Christen J.M."/>
            <person name="Clarke D.F."/>
            <person name="Dittmer N.T."/>
            <person name="Ferguson L.C.F."/>
            <person name="Garavelou S."/>
            <person name="Gordon K.H.J."/>
            <person name="Gunaratna R.T."/>
            <person name="Han Y."/>
            <person name="Hauser F."/>
            <person name="He Y."/>
            <person name="Heidel-Fischer H."/>
            <person name="Hirsh A."/>
            <person name="Hu Y."/>
            <person name="Jiang H."/>
            <person name="Kalra D."/>
            <person name="Klinner C."/>
            <person name="Konig C."/>
            <person name="Kovar C."/>
            <person name="Kroll A.R."/>
            <person name="Kuwar S.S."/>
            <person name="Lee S.L."/>
            <person name="Lehman R."/>
            <person name="Li K."/>
            <person name="Li Z."/>
            <person name="Liang H."/>
            <person name="Lovelace S."/>
            <person name="Lu Z."/>
            <person name="Mansfield J.H."/>
            <person name="McCulloch K.J."/>
            <person name="Mathew T."/>
            <person name="Morton B."/>
            <person name="Muzny D.M."/>
            <person name="Neunemann D."/>
            <person name="Ongeri F."/>
            <person name="Pauchet Y."/>
            <person name="Pu L.L."/>
            <person name="Pyrousis I."/>
            <person name="Rao X.J."/>
            <person name="Redding A."/>
            <person name="Roesel C."/>
            <person name="Sanchez-Gracia A."/>
            <person name="Schaack S."/>
            <person name="Shukla A."/>
            <person name="Tetreau G."/>
            <person name="Wang Y."/>
            <person name="Xiong G.H."/>
            <person name="Traut W."/>
            <person name="Walsh T.K."/>
            <person name="Worley K.C."/>
            <person name="Wu D."/>
            <person name="Wu W."/>
            <person name="Wu Y.Q."/>
            <person name="Zhang X."/>
            <person name="Zou Z."/>
            <person name="Zucker H."/>
            <person name="Briscoe A.D."/>
            <person name="Burmester T."/>
            <person name="Clem R.J."/>
            <person name="Feyereisen R."/>
            <person name="Grimmelikhuijzen C.J.P."/>
            <person name="Hamodrakas S.J."/>
            <person name="Hansson B.S."/>
            <person name="Huguet E."/>
            <person name="Jermiin L.S."/>
            <person name="Lan Q."/>
            <person name="Lehman H.K."/>
            <person name="Lorenzen M."/>
            <person name="Merzendorfer H."/>
            <person name="Michalopoulos I."/>
            <person name="Morton D.B."/>
            <person name="Muthukrishnan S."/>
            <person name="Oakeshott J.G."/>
            <person name="Palmer W."/>
            <person name="Park Y."/>
            <person name="Passarelli A.L."/>
            <person name="Rozas J."/>
            <person name="Schwartz L.M."/>
            <person name="Smith W."/>
            <person name="Southgate A."/>
            <person name="Vilcinskas A."/>
            <person name="Vogt R."/>
            <person name="Wang P."/>
            <person name="Werren J."/>
            <person name="Yu X.Q."/>
            <person name="Zhou J.J."/>
            <person name="Brown S.J."/>
            <person name="Scherer S.E."/>
            <person name="Richards S."/>
            <person name="Blissard G.W."/>
        </authorList>
    </citation>
    <scope>NUCLEOTIDE SEQUENCE</scope>
</reference>
<feature type="compositionally biased region" description="Polar residues" evidence="6">
    <location>
        <begin position="92"/>
        <end position="101"/>
    </location>
</feature>
<organism evidence="8 9">
    <name type="scientific">Manduca sexta</name>
    <name type="common">Tobacco hawkmoth</name>
    <name type="synonym">Tobacco hornworm</name>
    <dbReference type="NCBI Taxonomy" id="7130"/>
    <lineage>
        <taxon>Eukaryota</taxon>
        <taxon>Metazoa</taxon>
        <taxon>Ecdysozoa</taxon>
        <taxon>Arthropoda</taxon>
        <taxon>Hexapoda</taxon>
        <taxon>Insecta</taxon>
        <taxon>Pterygota</taxon>
        <taxon>Neoptera</taxon>
        <taxon>Endopterygota</taxon>
        <taxon>Lepidoptera</taxon>
        <taxon>Glossata</taxon>
        <taxon>Ditrysia</taxon>
        <taxon>Bombycoidea</taxon>
        <taxon>Sphingidae</taxon>
        <taxon>Sphinginae</taxon>
        <taxon>Sphingini</taxon>
        <taxon>Manduca</taxon>
    </lineage>
</organism>
<name>A0A921YL93_MANSE</name>
<feature type="signal peptide" evidence="7">
    <location>
        <begin position="1"/>
        <end position="18"/>
    </location>
</feature>
<gene>
    <name evidence="8" type="ORF">O3G_MSEX001759</name>
</gene>
<dbReference type="EMBL" id="JH668285">
    <property type="protein sequence ID" value="KAG6441376.1"/>
    <property type="molecule type" value="Genomic_DNA"/>
</dbReference>
<dbReference type="PANTHER" id="PTHR11802">
    <property type="entry name" value="SERINE PROTEASE FAMILY S10 SERINE CARBOXYPEPTIDASE"/>
    <property type="match status" value="1"/>
</dbReference>
<accession>A0A921YL93</accession>
<comment type="caution">
    <text evidence="8">The sequence shown here is derived from an EMBL/GenBank/DDBJ whole genome shotgun (WGS) entry which is preliminary data.</text>
</comment>
<evidence type="ECO:0000256" key="2">
    <source>
        <dbReference type="ARBA" id="ARBA00022670"/>
    </source>
</evidence>
<feature type="compositionally biased region" description="Polar residues" evidence="6">
    <location>
        <begin position="57"/>
        <end position="67"/>
    </location>
</feature>